<sequence>MEAREEEMEQPCWADMLPEALAKIFSFLPLHDLLHSIPFICSAWRKASLDAACWTHVDLSLWCCGKDTQTYSKMLSLVLNRSRGTLQQIVAPNLIKDSMLQMIACSGQSLQALQIRNSALSEDCLCQLAPRFTALTYLDIRGRSFSSRALVEAYGKHCPSIKKLALDIVEIRGGVGATSIARIMPRLTHLELCGSFSDTGLRALLENCLTLECLDLQGCWSITLKETTILEARAKLKEFRLPAGENRKCPRLAVG</sequence>
<dbReference type="InterPro" id="IPR036047">
    <property type="entry name" value="F-box-like_dom_sf"/>
</dbReference>
<dbReference type="PANTHER" id="PTHR38926:SF5">
    <property type="entry name" value="F-BOX AND LEUCINE-RICH REPEAT PROTEIN 6"/>
    <property type="match status" value="1"/>
</dbReference>
<dbReference type="InterPro" id="IPR032675">
    <property type="entry name" value="LRR_dom_sf"/>
</dbReference>
<accession>A0A9D4V5U4</accession>
<evidence type="ECO:0000313" key="1">
    <source>
        <dbReference type="EMBL" id="KAI5080203.1"/>
    </source>
</evidence>
<dbReference type="OrthoDB" id="2095648at2759"/>
<organism evidence="1 2">
    <name type="scientific">Adiantum capillus-veneris</name>
    <name type="common">Maidenhair fern</name>
    <dbReference type="NCBI Taxonomy" id="13818"/>
    <lineage>
        <taxon>Eukaryota</taxon>
        <taxon>Viridiplantae</taxon>
        <taxon>Streptophyta</taxon>
        <taxon>Embryophyta</taxon>
        <taxon>Tracheophyta</taxon>
        <taxon>Polypodiopsida</taxon>
        <taxon>Polypodiidae</taxon>
        <taxon>Polypodiales</taxon>
        <taxon>Pteridineae</taxon>
        <taxon>Pteridaceae</taxon>
        <taxon>Vittarioideae</taxon>
        <taxon>Adiantum</taxon>
    </lineage>
</organism>
<keyword evidence="2" id="KW-1185">Reference proteome</keyword>
<evidence type="ECO:0000313" key="2">
    <source>
        <dbReference type="Proteomes" id="UP000886520"/>
    </source>
</evidence>
<comment type="caution">
    <text evidence="1">The sequence shown here is derived from an EMBL/GenBank/DDBJ whole genome shotgun (WGS) entry which is preliminary data.</text>
</comment>
<gene>
    <name evidence="1" type="ORF">GOP47_0005682</name>
</gene>
<dbReference type="SUPFAM" id="SSF81383">
    <property type="entry name" value="F-box domain"/>
    <property type="match status" value="1"/>
</dbReference>
<dbReference type="EMBL" id="JABFUD020000005">
    <property type="protein sequence ID" value="KAI5080203.1"/>
    <property type="molecule type" value="Genomic_DNA"/>
</dbReference>
<proteinExistence type="predicted"/>
<reference evidence="1 2" key="1">
    <citation type="submission" date="2021-01" db="EMBL/GenBank/DDBJ databases">
        <title>Adiantum capillus-veneris genome.</title>
        <authorList>
            <person name="Fang Y."/>
            <person name="Liao Q."/>
        </authorList>
    </citation>
    <scope>NUCLEOTIDE SEQUENCE [LARGE SCALE GENOMIC DNA]</scope>
    <source>
        <strain evidence="1">H3</strain>
        <tissue evidence="1">Leaf</tissue>
    </source>
</reference>
<evidence type="ECO:0008006" key="3">
    <source>
        <dbReference type="Google" id="ProtNLM"/>
    </source>
</evidence>
<dbReference type="Proteomes" id="UP000886520">
    <property type="component" value="Chromosome 5"/>
</dbReference>
<name>A0A9D4V5U4_ADICA</name>
<dbReference type="PANTHER" id="PTHR38926">
    <property type="entry name" value="F-BOX DOMAIN CONTAINING PROTEIN, EXPRESSED"/>
    <property type="match status" value="1"/>
</dbReference>
<dbReference type="AlphaFoldDB" id="A0A9D4V5U4"/>
<dbReference type="SUPFAM" id="SSF52047">
    <property type="entry name" value="RNI-like"/>
    <property type="match status" value="1"/>
</dbReference>
<dbReference type="Gene3D" id="3.80.10.10">
    <property type="entry name" value="Ribonuclease Inhibitor"/>
    <property type="match status" value="1"/>
</dbReference>
<protein>
    <recommendedName>
        <fullName evidence="3">F-box domain-containing protein</fullName>
    </recommendedName>
</protein>